<dbReference type="OrthoDB" id="345021at2"/>
<dbReference type="GO" id="GO:0016491">
    <property type="term" value="F:oxidoreductase activity"/>
    <property type="evidence" value="ECO:0007669"/>
    <property type="project" value="UniProtKB-KW"/>
</dbReference>
<dbReference type="EMBL" id="CP015079">
    <property type="protein sequence ID" value="ANH39582.1"/>
    <property type="molecule type" value="Genomic_DNA"/>
</dbReference>
<evidence type="ECO:0000259" key="4">
    <source>
        <dbReference type="Pfam" id="PF07732"/>
    </source>
</evidence>
<evidence type="ECO:0000256" key="2">
    <source>
        <dbReference type="ARBA" id="ARBA00023002"/>
    </source>
</evidence>
<dbReference type="AlphaFoldDB" id="A0A1A9GPJ2"/>
<feature type="domain" description="Plastocyanin-like" evidence="3">
    <location>
        <begin position="379"/>
        <end position="486"/>
    </location>
</feature>
<dbReference type="PANTHER" id="PTHR11709">
    <property type="entry name" value="MULTI-COPPER OXIDASE"/>
    <property type="match status" value="1"/>
</dbReference>
<organism evidence="5 6">
    <name type="scientific">Nocardioides dokdonensis FR1436</name>
    <dbReference type="NCBI Taxonomy" id="1300347"/>
    <lineage>
        <taxon>Bacteria</taxon>
        <taxon>Bacillati</taxon>
        <taxon>Actinomycetota</taxon>
        <taxon>Actinomycetes</taxon>
        <taxon>Propionibacteriales</taxon>
        <taxon>Nocardioidaceae</taxon>
        <taxon>Nocardioides</taxon>
    </lineage>
</organism>
<evidence type="ECO:0000313" key="6">
    <source>
        <dbReference type="Proteomes" id="UP000077868"/>
    </source>
</evidence>
<evidence type="ECO:0000259" key="3">
    <source>
        <dbReference type="Pfam" id="PF07731"/>
    </source>
</evidence>
<keyword evidence="2 5" id="KW-0560">Oxidoreductase</keyword>
<evidence type="ECO:0000256" key="1">
    <source>
        <dbReference type="ARBA" id="ARBA00022723"/>
    </source>
</evidence>
<keyword evidence="6" id="KW-1185">Reference proteome</keyword>
<dbReference type="RefSeq" id="WP_068111742.1">
    <property type="nucleotide sequence ID" value="NZ_CP015079.1"/>
</dbReference>
<dbReference type="InterPro" id="IPR008972">
    <property type="entry name" value="Cupredoxin"/>
</dbReference>
<gene>
    <name evidence="5" type="primary">mco_2</name>
    <name evidence="5" type="ORF">I601_3175</name>
</gene>
<dbReference type="SUPFAM" id="SSF49503">
    <property type="entry name" value="Cupredoxins"/>
    <property type="match status" value="3"/>
</dbReference>
<protein>
    <submittedName>
        <fullName evidence="5">Multicopper oxidase mco</fullName>
        <ecNumber evidence="5">1.-.-.-</ecNumber>
    </submittedName>
</protein>
<dbReference type="CDD" id="cd13900">
    <property type="entry name" value="CuRO_3_Tth-MCO_like"/>
    <property type="match status" value="1"/>
</dbReference>
<feature type="domain" description="Plastocyanin-like" evidence="4">
    <location>
        <begin position="70"/>
        <end position="180"/>
    </location>
</feature>
<proteinExistence type="predicted"/>
<dbReference type="CDD" id="cd13853">
    <property type="entry name" value="CuRO_1_Tth-MCO_like"/>
    <property type="match status" value="1"/>
</dbReference>
<dbReference type="STRING" id="1300347.I601_3175"/>
<dbReference type="Pfam" id="PF07732">
    <property type="entry name" value="Cu-oxidase_3"/>
    <property type="match status" value="1"/>
</dbReference>
<name>A0A1A9GPJ2_9ACTN</name>
<sequence length="488" mass="52768">MKPISRRAALTIGSAGLAGTVVGGTGLWRELSTSVLDPVAGELFTEPEVLRSAGGLLEVRLEAALGKHEVAGREATTLGYNGGVPGPTLRLRPGDTLRVELVNRLDRVTNLHVHGLHVSPEGNGDNVFVAVEPGRAHRYEYRLPDNHPPGAYWYHPHHHGTVADQVFGGLYGAIIVEDDEELRVDRERVMVVSDITLDSGGSLVSPSTMEQMMGREGELVLVNGAAKPDLKGRSGERERWRIINACTARYLALRLPEQRARVVGRDVGRLPRDTALDDVVLAPGNRLDLVVDLSEGGSELTAMPVDRGGMMGQMMGGGPRPGGSGPVTLARLSVSASGNRAVGEIPAGPAVRDLRDDDVDGRRSITFQMGMGGMMGGGDSPMSFTFDGEEFDADRIDQQVGMDTVEEWTIGNDSPMDHPFHLHVWPMQLLEVDGRELSEPVWLDVVNVPARSQVKVRVAFEDFGGRTVYHCHILDHEDRGMMGTVLAS</sequence>
<reference evidence="5 6" key="1">
    <citation type="submission" date="2016-03" db="EMBL/GenBank/DDBJ databases">
        <title>Complete genome sequence of a soil Actinobacterium, Nocardioides dokdonensis FR1436.</title>
        <authorList>
            <person name="Kwon S.-K."/>
            <person name="Kim K."/>
            <person name="Kim J.F."/>
        </authorList>
    </citation>
    <scope>NUCLEOTIDE SEQUENCE [LARGE SCALE GENOMIC DNA]</scope>
    <source>
        <strain evidence="5 6">FR1436</strain>
    </source>
</reference>
<dbReference type="InterPro" id="IPR011706">
    <property type="entry name" value="Cu-oxidase_C"/>
</dbReference>
<keyword evidence="1" id="KW-0479">Metal-binding</keyword>
<dbReference type="GO" id="GO:0005507">
    <property type="term" value="F:copper ion binding"/>
    <property type="evidence" value="ECO:0007669"/>
    <property type="project" value="InterPro"/>
</dbReference>
<accession>A0A1A9GPJ2</accession>
<dbReference type="PROSITE" id="PS00080">
    <property type="entry name" value="MULTICOPPER_OXIDASE2"/>
    <property type="match status" value="1"/>
</dbReference>
<dbReference type="EC" id="1.-.-.-" evidence="5"/>
<dbReference type="KEGG" id="ndk:I601_3175"/>
<dbReference type="Gene3D" id="2.60.40.420">
    <property type="entry name" value="Cupredoxins - blue copper proteins"/>
    <property type="match status" value="3"/>
</dbReference>
<dbReference type="Proteomes" id="UP000077868">
    <property type="component" value="Chromosome"/>
</dbReference>
<dbReference type="Pfam" id="PF07731">
    <property type="entry name" value="Cu-oxidase_2"/>
    <property type="match status" value="1"/>
</dbReference>
<dbReference type="InterPro" id="IPR045087">
    <property type="entry name" value="Cu-oxidase_fam"/>
</dbReference>
<dbReference type="InterPro" id="IPR002355">
    <property type="entry name" value="Cu_oxidase_Cu_BS"/>
</dbReference>
<evidence type="ECO:0000313" key="5">
    <source>
        <dbReference type="EMBL" id="ANH39582.1"/>
    </source>
</evidence>
<dbReference type="PATRIC" id="fig|1300347.3.peg.3176"/>
<dbReference type="InterPro" id="IPR011707">
    <property type="entry name" value="Cu-oxidase-like_N"/>
</dbReference>
<dbReference type="PANTHER" id="PTHR11709:SF2">
    <property type="entry name" value="MULTICOPPER OXIDASE LPR1"/>
    <property type="match status" value="1"/>
</dbReference>